<dbReference type="Proteomes" id="UP000185736">
    <property type="component" value="Unassembled WGS sequence"/>
</dbReference>
<comment type="caution">
    <text evidence="1">The sequence shown here is derived from an EMBL/GenBank/DDBJ whole genome shotgun (WGS) entry which is preliminary data.</text>
</comment>
<dbReference type="EMBL" id="MSGO01000011">
    <property type="protein sequence ID" value="OLL15400.1"/>
    <property type="molecule type" value="Genomic_DNA"/>
</dbReference>
<dbReference type="RefSeq" id="WP_075248664.1">
    <property type="nucleotide sequence ID" value="NZ_MSGO01000011.1"/>
</dbReference>
<accession>A0A1Q8I2U1</accession>
<organism evidence="1 2">
    <name type="scientific">Actinomyces oris</name>
    <dbReference type="NCBI Taxonomy" id="544580"/>
    <lineage>
        <taxon>Bacteria</taxon>
        <taxon>Bacillati</taxon>
        <taxon>Actinomycetota</taxon>
        <taxon>Actinomycetes</taxon>
        <taxon>Actinomycetales</taxon>
        <taxon>Actinomycetaceae</taxon>
        <taxon>Actinomyces</taxon>
    </lineage>
</organism>
<dbReference type="AlphaFoldDB" id="A0A1Q8I2U1"/>
<evidence type="ECO:0000313" key="2">
    <source>
        <dbReference type="Proteomes" id="UP000185736"/>
    </source>
</evidence>
<name>A0A1Q8I2U1_9ACTO</name>
<proteinExistence type="predicted"/>
<reference evidence="1 2" key="1">
    <citation type="submission" date="2016-12" db="EMBL/GenBank/DDBJ databases">
        <title>Genomic comparison of strains in the 'Actinomyces naeslundii' group.</title>
        <authorList>
            <person name="Mughal S.R."/>
            <person name="Do T."/>
            <person name="Gilbert S.C."/>
            <person name="Witherden E.A."/>
            <person name="Didelot X."/>
            <person name="Beighton D."/>
        </authorList>
    </citation>
    <scope>NUCLEOTIDE SEQUENCE [LARGE SCALE GENOMIC DNA]</scope>
    <source>
        <strain evidence="1 2">S64C</strain>
    </source>
</reference>
<evidence type="ECO:0000313" key="1">
    <source>
        <dbReference type="EMBL" id="OLL15400.1"/>
    </source>
</evidence>
<protein>
    <submittedName>
        <fullName evidence="1">Uncharacterized protein</fullName>
    </submittedName>
</protein>
<gene>
    <name evidence="1" type="ORF">BKH32_03595</name>
</gene>
<sequence>MAGPRTRLTHAAVEWGLRALALECMSVSRVAASLGISWHTANNAILTRAEQTITGNPDRFDGVEVLGVDDSPARFALVREVPPPACGATPGGATGTSPS</sequence>